<dbReference type="UniPathway" id="UPA00034">
    <property type="reaction ID" value="UER00015"/>
</dbReference>
<keyword evidence="10 28" id="KW-0028">Amino-acid biosynthesis</keyword>
<evidence type="ECO:0000256" key="21">
    <source>
        <dbReference type="ARBA" id="ARBA00023154"/>
    </source>
</evidence>
<dbReference type="SUPFAM" id="SSF53633">
    <property type="entry name" value="Carbamate kinase-like"/>
    <property type="match status" value="1"/>
</dbReference>
<comment type="catalytic activity">
    <reaction evidence="27">
        <text>L-homoserine + NAD(+) = L-aspartate 4-semialdehyde + NADH + H(+)</text>
        <dbReference type="Rhea" id="RHEA:15757"/>
        <dbReference type="ChEBI" id="CHEBI:15378"/>
        <dbReference type="ChEBI" id="CHEBI:57476"/>
        <dbReference type="ChEBI" id="CHEBI:57540"/>
        <dbReference type="ChEBI" id="CHEBI:57945"/>
        <dbReference type="ChEBI" id="CHEBI:537519"/>
        <dbReference type="EC" id="1.1.1.3"/>
    </reaction>
    <physiologicalReaction direction="right-to-left" evidence="27">
        <dbReference type="Rhea" id="RHEA:15759"/>
    </physiologicalReaction>
</comment>
<keyword evidence="18 28" id="KW-0560">Oxidoreductase</keyword>
<keyword evidence="13" id="KW-0479">Metal-binding</keyword>
<protein>
    <recommendedName>
        <fullName evidence="28">Bifunctional aspartokinase/homoserine dehydrogenase</fullName>
    </recommendedName>
    <domain>
        <recommendedName>
            <fullName evidence="28">Aspartokinase</fullName>
            <ecNumber evidence="28">2.7.2.4</ecNumber>
        </recommendedName>
    </domain>
    <domain>
        <recommendedName>
            <fullName evidence="28">Homoserine dehydrogenase</fullName>
            <ecNumber evidence="28">1.1.1.3</ecNumber>
        </recommendedName>
    </domain>
</protein>
<comment type="catalytic activity">
    <reaction evidence="25">
        <text>L-aspartate + ATP = 4-phospho-L-aspartate + ADP</text>
        <dbReference type="Rhea" id="RHEA:23776"/>
        <dbReference type="ChEBI" id="CHEBI:29991"/>
        <dbReference type="ChEBI" id="CHEBI:30616"/>
        <dbReference type="ChEBI" id="CHEBI:57535"/>
        <dbReference type="ChEBI" id="CHEBI:456216"/>
        <dbReference type="EC" id="2.7.2.4"/>
    </reaction>
    <physiologicalReaction direction="left-to-right" evidence="25">
        <dbReference type="Rhea" id="RHEA:23777"/>
    </physiologicalReaction>
</comment>
<dbReference type="InterPro" id="IPR001048">
    <property type="entry name" value="Asp/Glu/Uridylate_kinase"/>
</dbReference>
<evidence type="ECO:0000256" key="22">
    <source>
        <dbReference type="ARBA" id="ARBA00023167"/>
    </source>
</evidence>
<evidence type="ECO:0000256" key="4">
    <source>
        <dbReference type="ARBA" id="ARBA00005056"/>
    </source>
</evidence>
<evidence type="ECO:0000256" key="17">
    <source>
        <dbReference type="ARBA" id="ARBA00022857"/>
    </source>
</evidence>
<evidence type="ECO:0000256" key="20">
    <source>
        <dbReference type="ARBA" id="ARBA00023053"/>
    </source>
</evidence>
<dbReference type="GO" id="GO:0046872">
    <property type="term" value="F:metal ion binding"/>
    <property type="evidence" value="ECO:0007669"/>
    <property type="project" value="UniProtKB-KW"/>
</dbReference>
<dbReference type="CDD" id="cd04921">
    <property type="entry name" value="ACT_AKi-HSDH-ThrA-like_1"/>
    <property type="match status" value="1"/>
</dbReference>
<dbReference type="FunFam" id="3.30.2130.10:FF:000001">
    <property type="entry name" value="Bifunctional aspartokinase/homoserine dehydrogenase"/>
    <property type="match status" value="1"/>
</dbReference>
<evidence type="ECO:0000256" key="1">
    <source>
        <dbReference type="ARBA" id="ARBA00001920"/>
    </source>
</evidence>
<dbReference type="SUPFAM" id="SSF55347">
    <property type="entry name" value="Glyceraldehyde-3-phosphate dehydrogenase-like, C-terminal domain"/>
    <property type="match status" value="1"/>
</dbReference>
<evidence type="ECO:0000313" key="33">
    <source>
        <dbReference type="EMBL" id="BAO00481.1"/>
    </source>
</evidence>
<dbReference type="KEGG" id="hhs:HHS_05110"/>
<dbReference type="EC" id="1.1.1.3" evidence="28"/>
<proteinExistence type="inferred from homology"/>
<reference evidence="33 34" key="1">
    <citation type="submission" date="2012-10" db="EMBL/GenBank/DDBJ databases">
        <title>Genome sequence of the symbiont of the pentatomidae stink bug Halyomorpha halys.</title>
        <authorList>
            <person name="Kobayashi H."/>
            <person name="Fujii-Muramatsu R."/>
            <person name="Takeishi K."/>
            <person name="Noda H."/>
        </authorList>
    </citation>
    <scope>NUCLEOTIDE SEQUENCE [LARGE SCALE GENOMIC DNA]</scope>
</reference>
<keyword evidence="11 28" id="KW-0808">Transferase</keyword>
<dbReference type="Gene3D" id="3.30.2130.10">
    <property type="entry name" value="VC0802-like"/>
    <property type="match status" value="1"/>
</dbReference>
<keyword evidence="20" id="KW-0915">Sodium</keyword>
<evidence type="ECO:0000256" key="16">
    <source>
        <dbReference type="ARBA" id="ARBA00022840"/>
    </source>
</evidence>
<gene>
    <name evidence="33" type="primary">thrA</name>
    <name evidence="33" type="ORF">HHS_05110</name>
</gene>
<dbReference type="PIRSF" id="PIRSF000727">
    <property type="entry name" value="ThrA"/>
    <property type="match status" value="1"/>
</dbReference>
<comment type="similarity">
    <text evidence="7 28">In the C-terminal section; belongs to the homoserine dehydrogenase family.</text>
</comment>
<comment type="similarity">
    <text evidence="8 28">In the N-terminal section; belongs to the aspartokinase family.</text>
</comment>
<comment type="subunit">
    <text evidence="9 28">Homotetramer.</text>
</comment>
<keyword evidence="22" id="KW-0486">Methionine biosynthesis</keyword>
<dbReference type="GO" id="GO:0009090">
    <property type="term" value="P:homoserine biosynthetic process"/>
    <property type="evidence" value="ECO:0007669"/>
    <property type="project" value="UniProtKB-ARBA"/>
</dbReference>
<evidence type="ECO:0000256" key="18">
    <source>
        <dbReference type="ARBA" id="ARBA00023002"/>
    </source>
</evidence>
<feature type="domain" description="Homoserine dehydrogenase catalytic" evidence="30">
    <location>
        <begin position="616"/>
        <end position="813"/>
    </location>
</feature>
<dbReference type="Pfam" id="PF22468">
    <property type="entry name" value="ACT_9"/>
    <property type="match status" value="2"/>
</dbReference>
<dbReference type="NCBIfam" id="TIGR00657">
    <property type="entry name" value="asp_kinases"/>
    <property type="match status" value="1"/>
</dbReference>
<evidence type="ECO:0000256" key="23">
    <source>
        <dbReference type="ARBA" id="ARBA00023268"/>
    </source>
</evidence>
<dbReference type="PANTHER" id="PTHR43070:SF3">
    <property type="entry name" value="HOMOSERINE DEHYDROGENASE"/>
    <property type="match status" value="1"/>
</dbReference>
<evidence type="ECO:0000256" key="28">
    <source>
        <dbReference type="PIRNR" id="PIRNR000727"/>
    </source>
</evidence>
<dbReference type="AlphaFoldDB" id="U3U2V5"/>
<dbReference type="InterPro" id="IPR018042">
    <property type="entry name" value="Aspartate_kinase_CS"/>
</dbReference>
<dbReference type="InterPro" id="IPR005106">
    <property type="entry name" value="Asp/hSer_DH_NAD-bd"/>
</dbReference>
<dbReference type="PROSITE" id="PS00324">
    <property type="entry name" value="ASPARTOKINASE"/>
    <property type="match status" value="1"/>
</dbReference>
<dbReference type="OrthoDB" id="9799110at2"/>
<dbReference type="Pfam" id="PF00696">
    <property type="entry name" value="AA_kinase"/>
    <property type="match status" value="1"/>
</dbReference>
<dbReference type="Gene3D" id="3.40.50.720">
    <property type="entry name" value="NAD(P)-binding Rossmann-like Domain"/>
    <property type="match status" value="1"/>
</dbReference>
<keyword evidence="34" id="KW-1185">Reference proteome</keyword>
<comment type="pathway">
    <text evidence="2 28">Amino-acid biosynthesis; L-lysine biosynthesis via DAP pathway; (S)-tetrahydrodipicolinate from L-aspartate: step 1/4.</text>
</comment>
<dbReference type="GO" id="GO:0005524">
    <property type="term" value="F:ATP binding"/>
    <property type="evidence" value="ECO:0007669"/>
    <property type="project" value="UniProtKB-UniRule"/>
</dbReference>
<dbReference type="InterPro" id="IPR049638">
    <property type="entry name" value="AK-HD"/>
</dbReference>
<dbReference type="PANTHER" id="PTHR43070">
    <property type="match status" value="1"/>
</dbReference>
<evidence type="ECO:0000259" key="30">
    <source>
        <dbReference type="Pfam" id="PF00742"/>
    </source>
</evidence>
<dbReference type="eggNOG" id="COG0527">
    <property type="taxonomic scope" value="Bacteria"/>
</dbReference>
<evidence type="ECO:0000256" key="7">
    <source>
        <dbReference type="ARBA" id="ARBA00007952"/>
    </source>
</evidence>
<dbReference type="eggNOG" id="COG0460">
    <property type="taxonomic scope" value="Bacteria"/>
</dbReference>
<evidence type="ECO:0000259" key="29">
    <source>
        <dbReference type="Pfam" id="PF00696"/>
    </source>
</evidence>
<comment type="cofactor">
    <cofactor evidence="1">
        <name>a metal cation</name>
        <dbReference type="ChEBI" id="CHEBI:25213"/>
    </cofactor>
</comment>
<dbReference type="InterPro" id="IPR045865">
    <property type="entry name" value="ACT-like_dom_sf"/>
</dbReference>
<dbReference type="InterPro" id="IPR036393">
    <property type="entry name" value="AceGlu_kinase-like_sf"/>
</dbReference>
<evidence type="ECO:0000256" key="27">
    <source>
        <dbReference type="ARBA" id="ARBA00049031"/>
    </source>
</evidence>
<evidence type="ECO:0000256" key="24">
    <source>
        <dbReference type="ARBA" id="ARBA00044938"/>
    </source>
</evidence>
<dbReference type="EMBL" id="AP012554">
    <property type="protein sequence ID" value="BAO00481.1"/>
    <property type="molecule type" value="Genomic_DNA"/>
</dbReference>
<dbReference type="GO" id="GO:0009086">
    <property type="term" value="P:methionine biosynthetic process"/>
    <property type="evidence" value="ECO:0007669"/>
    <property type="project" value="UniProtKB-KW"/>
</dbReference>
<evidence type="ECO:0000256" key="13">
    <source>
        <dbReference type="ARBA" id="ARBA00022723"/>
    </source>
</evidence>
<dbReference type="PROSITE" id="PS01042">
    <property type="entry name" value="HOMOSER_DHGENASE"/>
    <property type="match status" value="1"/>
</dbReference>
<comment type="catalytic activity">
    <reaction evidence="26">
        <text>L-homoserine + NADP(+) = L-aspartate 4-semialdehyde + NADPH + H(+)</text>
        <dbReference type="Rhea" id="RHEA:15761"/>
        <dbReference type="ChEBI" id="CHEBI:15378"/>
        <dbReference type="ChEBI" id="CHEBI:57476"/>
        <dbReference type="ChEBI" id="CHEBI:57783"/>
        <dbReference type="ChEBI" id="CHEBI:58349"/>
        <dbReference type="ChEBI" id="CHEBI:537519"/>
        <dbReference type="EC" id="1.1.1.3"/>
    </reaction>
    <physiologicalReaction direction="right-to-left" evidence="26">
        <dbReference type="Rhea" id="RHEA:15763"/>
    </physiologicalReaction>
</comment>
<dbReference type="InterPro" id="IPR011147">
    <property type="entry name" value="Bifunc_Aspkin/hSer_DH"/>
</dbReference>
<dbReference type="GO" id="GO:0050661">
    <property type="term" value="F:NADP binding"/>
    <property type="evidence" value="ECO:0007669"/>
    <property type="project" value="UniProtKB-UniRule"/>
</dbReference>
<evidence type="ECO:0000256" key="11">
    <source>
        <dbReference type="ARBA" id="ARBA00022679"/>
    </source>
</evidence>
<dbReference type="Pfam" id="PF00742">
    <property type="entry name" value="Homoserine_dh"/>
    <property type="match status" value="1"/>
</dbReference>
<keyword evidence="12" id="KW-0791">Threonine biosynthesis</keyword>
<dbReference type="InterPro" id="IPR019811">
    <property type="entry name" value="HDH_CS"/>
</dbReference>
<dbReference type="InterPro" id="IPR001341">
    <property type="entry name" value="Asp_kinase"/>
</dbReference>
<evidence type="ECO:0000259" key="31">
    <source>
        <dbReference type="Pfam" id="PF03447"/>
    </source>
</evidence>
<dbReference type="Pfam" id="PF03447">
    <property type="entry name" value="NAD_binding_3"/>
    <property type="match status" value="1"/>
</dbReference>
<dbReference type="SUPFAM" id="SSF51735">
    <property type="entry name" value="NAD(P)-binding Rossmann-fold domains"/>
    <property type="match status" value="1"/>
</dbReference>
<dbReference type="Gene3D" id="3.40.1160.10">
    <property type="entry name" value="Acetylglutamate kinase-like"/>
    <property type="match status" value="1"/>
</dbReference>
<feature type="domain" description="Aspartate/glutamate/uridylate kinase" evidence="29">
    <location>
        <begin position="2"/>
        <end position="284"/>
    </location>
</feature>
<evidence type="ECO:0000256" key="25">
    <source>
        <dbReference type="ARBA" id="ARBA00048561"/>
    </source>
</evidence>
<dbReference type="InterPro" id="IPR041743">
    <property type="entry name" value="AK-HSDH_N"/>
</dbReference>
<evidence type="ECO:0000259" key="32">
    <source>
        <dbReference type="Pfam" id="PF22468"/>
    </source>
</evidence>
<dbReference type="Proteomes" id="UP000016900">
    <property type="component" value="Chromosome"/>
</dbReference>
<dbReference type="GO" id="GO:0009088">
    <property type="term" value="P:threonine biosynthetic process"/>
    <property type="evidence" value="ECO:0007669"/>
    <property type="project" value="UniProtKB-UniRule"/>
</dbReference>
<keyword evidence="15 28" id="KW-0418">Kinase</keyword>
<dbReference type="STRING" id="1235990.BMSBPS_0136"/>
<dbReference type="PATRIC" id="fig|1235990.3.peg.507"/>
<dbReference type="GO" id="GO:0009089">
    <property type="term" value="P:lysine biosynthetic process via diaminopimelate"/>
    <property type="evidence" value="ECO:0007669"/>
    <property type="project" value="UniProtKB-UniRule"/>
</dbReference>
<keyword evidence="16 28" id="KW-0067">ATP-binding</keyword>
<organism evidence="33 34">
    <name type="scientific">Candidatus Pantoea carbekii</name>
    <dbReference type="NCBI Taxonomy" id="1235990"/>
    <lineage>
        <taxon>Bacteria</taxon>
        <taxon>Pseudomonadati</taxon>
        <taxon>Pseudomonadota</taxon>
        <taxon>Gammaproteobacteria</taxon>
        <taxon>Enterobacterales</taxon>
        <taxon>Erwiniaceae</taxon>
        <taxon>Pantoea</taxon>
    </lineage>
</organism>
<dbReference type="GO" id="GO:0004412">
    <property type="term" value="F:homoserine dehydrogenase activity"/>
    <property type="evidence" value="ECO:0007669"/>
    <property type="project" value="UniProtKB-UniRule"/>
</dbReference>
<dbReference type="CDD" id="cd04257">
    <property type="entry name" value="AAK_AK-HSDH"/>
    <property type="match status" value="1"/>
</dbReference>
<dbReference type="UniPathway" id="UPA00050">
    <property type="reaction ID" value="UER00063"/>
</dbReference>
<accession>U3U2V5</accession>
<dbReference type="FunFam" id="3.40.50.720:FF:000083">
    <property type="entry name" value="Bifunctional aspartokinase/homoserine dehydrogenase"/>
    <property type="match status" value="1"/>
</dbReference>
<comment type="pathway">
    <text evidence="5 28">Amino-acid biosynthesis; L-methionine biosynthesis via de novo pathway; L-homoserine from L-aspartate: step 3/3.</text>
</comment>
<evidence type="ECO:0000256" key="8">
    <source>
        <dbReference type="ARBA" id="ARBA00010046"/>
    </source>
</evidence>
<evidence type="ECO:0000256" key="26">
    <source>
        <dbReference type="ARBA" id="ARBA00048841"/>
    </source>
</evidence>
<evidence type="ECO:0000256" key="9">
    <source>
        <dbReference type="ARBA" id="ARBA00011881"/>
    </source>
</evidence>
<name>U3U2V5_9GAMM</name>
<keyword evidence="14 28" id="KW-0547">Nucleotide-binding</keyword>
<evidence type="ECO:0000256" key="2">
    <source>
        <dbReference type="ARBA" id="ARBA00004766"/>
    </source>
</evidence>
<evidence type="ECO:0000256" key="19">
    <source>
        <dbReference type="ARBA" id="ARBA00023027"/>
    </source>
</evidence>
<dbReference type="GO" id="GO:0004072">
    <property type="term" value="F:aspartate kinase activity"/>
    <property type="evidence" value="ECO:0007669"/>
    <property type="project" value="UniProtKB-UniRule"/>
</dbReference>
<keyword evidence="21" id="KW-0457">Lysine biosynthesis</keyword>
<evidence type="ECO:0000313" key="34">
    <source>
        <dbReference type="Proteomes" id="UP000016900"/>
    </source>
</evidence>
<dbReference type="InterPro" id="IPR036291">
    <property type="entry name" value="NAD(P)-bd_dom_sf"/>
</dbReference>
<evidence type="ECO:0000256" key="10">
    <source>
        <dbReference type="ARBA" id="ARBA00022605"/>
    </source>
</evidence>
<dbReference type="InterPro" id="IPR001342">
    <property type="entry name" value="HDH_cat"/>
</dbReference>
<dbReference type="FunFam" id="3.30.360.10:FF:000006">
    <property type="entry name" value="Bifunctional aspartokinase/homoserine dehydrogenase"/>
    <property type="match status" value="1"/>
</dbReference>
<comment type="pathway">
    <text evidence="6 28">Amino-acid biosynthesis; L-threonine biosynthesis; L-threonine from L-aspartate: step 1/5.</text>
</comment>
<keyword evidence="17 28" id="KW-0521">NADP</keyword>
<dbReference type="NCBIfam" id="NF006959">
    <property type="entry name" value="PRK09436.1"/>
    <property type="match status" value="1"/>
</dbReference>
<dbReference type="SUPFAM" id="SSF55021">
    <property type="entry name" value="ACT-like"/>
    <property type="match status" value="2"/>
</dbReference>
<dbReference type="Gene3D" id="3.30.360.10">
    <property type="entry name" value="Dihydrodipicolinate Reductase, domain 2"/>
    <property type="match status" value="1"/>
</dbReference>
<comment type="function">
    <text evidence="24">Bifunctional aspartate kinase and homoserine dehydrogenase that catalyzes the first and the third steps toward the synthesis of lysine, methionine and threonine from aspartate.</text>
</comment>
<feature type="domain" description="Aspartokinase ACT" evidence="32">
    <location>
        <begin position="400"/>
        <end position="458"/>
    </location>
</feature>
<keyword evidence="19" id="KW-0520">NAD</keyword>
<evidence type="ECO:0000256" key="15">
    <source>
        <dbReference type="ARBA" id="ARBA00022777"/>
    </source>
</evidence>
<evidence type="ECO:0000256" key="6">
    <source>
        <dbReference type="ARBA" id="ARBA00005139"/>
    </source>
</evidence>
<evidence type="ECO:0000256" key="14">
    <source>
        <dbReference type="ARBA" id="ARBA00022741"/>
    </source>
</evidence>
<dbReference type="InterPro" id="IPR054352">
    <property type="entry name" value="ACT_Aspartokinase"/>
</dbReference>
<feature type="domain" description="Aspartate/homoserine dehydrogenase NAD-binding" evidence="31">
    <location>
        <begin position="473"/>
        <end position="607"/>
    </location>
</feature>
<dbReference type="EC" id="2.7.2.4" evidence="28"/>
<keyword evidence="23" id="KW-0511">Multifunctional enzyme</keyword>
<comment type="pathway">
    <text evidence="3 28">Amino-acid biosynthesis; L-methionine biosynthesis via de novo pathway; L-homoserine from L-aspartate: step 1/3.</text>
</comment>
<comment type="pathway">
    <text evidence="4 28">Amino-acid biosynthesis; L-threonine biosynthesis; L-threonine from L-aspartate: step 3/5.</text>
</comment>
<evidence type="ECO:0000256" key="3">
    <source>
        <dbReference type="ARBA" id="ARBA00004986"/>
    </source>
</evidence>
<sequence>MRVLKFGGTSVANAENFLRVAEIIEKSAQQEQVAIVLSAPANITNYLITIIQKTIDGNDILSTINNAERIFAKLLEGLAINQVGFDYEAQTARIAVEFIQIQQILKAIKLLRQCPDSIKAKVICHGQKLLITIMEALLQARAHKVTVIHPIEKLLAVGHYLESTIDIAESTRRISSIHIPYKNIILMAGLTAGSEQGELMILGRNGSDYSAAVLAACMHASCCEIWTDVDGVYTCDLDQVPNAILLQSISYQEAMEFSYFGAKILHPRTIALMAQFQIPCVIKNTTNPNESGTLISDEIDCDKNPIKGITSLKNMVMLNISGPNIMKEMINIAARILSSMSCAGISVIFITQSSSKHNISFCVSHTQQTRACRVIEQEFYLEFKHGILDRPKVTESLAIVSVIGDGIRTLRSISAQFFSALSLANVNIIAIAQGSCERSISVVINNNDLTIGMRVVHQILFSTKQIIEIFLIGVGGVGSALLEQLYRQKAWLKRKHIDLRVCGIIHTRTSLINAHGINLNNWKTELTQSNTRQFNLDNLICVVKENYLINPVIIDCTASQNIAEQYVDFLAAGFHVITPNKKANTSSLKYYKQLREVATKSHRKFLYDTNVGAGLPVIENLQNLMNAGDKLIKFSGILSGSLSFIFGKLDEGIPLSQATVIARELGFTEPDPRDDLSGNDVARKLLILAREAGYELELQDIEIEPLIPAKLKTISNVEEFMKHLPEIDNIFAIRVAKAHEQGKVLRFVGVIEETGMCKVKVDCVDTNDPFYTVKNGENALAFYSKYYHPIPLVLRGYGAGNAVTAAGVFADILRTLSWKLGV</sequence>
<evidence type="ECO:0000256" key="12">
    <source>
        <dbReference type="ARBA" id="ARBA00022697"/>
    </source>
</evidence>
<evidence type="ECO:0000256" key="5">
    <source>
        <dbReference type="ARBA" id="ARBA00005062"/>
    </source>
</evidence>
<feature type="domain" description="Aspartokinase ACT" evidence="32">
    <location>
        <begin position="326"/>
        <end position="379"/>
    </location>
</feature>
<dbReference type="UniPathway" id="UPA00051">
    <property type="reaction ID" value="UER00462"/>
</dbReference>